<dbReference type="Pfam" id="PF20935">
    <property type="entry name" value="DUF6847"/>
    <property type="match status" value="1"/>
</dbReference>
<evidence type="ECO:0000256" key="1">
    <source>
        <dbReference type="SAM" id="Coils"/>
    </source>
</evidence>
<dbReference type="OrthoDB" id="3730241at2"/>
<dbReference type="STRING" id="1508404.JMA_35400"/>
<protein>
    <recommendedName>
        <fullName evidence="4">Septicolysin</fullName>
    </recommendedName>
</protein>
<dbReference type="Proteomes" id="UP000031449">
    <property type="component" value="Chromosome"/>
</dbReference>
<dbReference type="InterPro" id="IPR047741">
    <property type="entry name" value="DIP1984-like"/>
</dbReference>
<evidence type="ECO:0008006" key="4">
    <source>
        <dbReference type="Google" id="ProtNLM"/>
    </source>
</evidence>
<accession>A0A0B5AVZ4</accession>
<feature type="coiled-coil region" evidence="1">
    <location>
        <begin position="120"/>
        <end position="147"/>
    </location>
</feature>
<sequence>MKLAEALITRADYQKRIEQLRHRLIQNARVQEGEEPNEDPKELQKELEQILSQLKTLVQDINRTNLQTPFDDKRSLADALTERELIGQERRIFSELAEHASMRQDRYSRSEIKSVSTINVKETQKRVDDLSQEYRKLDTKIQELNWLTECVK</sequence>
<gene>
    <name evidence="2" type="ORF">JMA_35400</name>
</gene>
<feature type="coiled-coil region" evidence="1">
    <location>
        <begin position="3"/>
        <end position="67"/>
    </location>
</feature>
<dbReference type="BioCyc" id="JESP1508404:G14D9-12821-MONOMER"/>
<dbReference type="Gene3D" id="6.10.320.10">
    <property type="match status" value="1"/>
</dbReference>
<dbReference type="NCBIfam" id="NF038048">
    <property type="entry name" value="DIP1984_fam"/>
    <property type="match status" value="1"/>
</dbReference>
<proteinExistence type="predicted"/>
<name>A0A0B5AVZ4_9BACL</name>
<dbReference type="KEGG" id="jeo:JMA_35400"/>
<dbReference type="CDD" id="cd12208">
    <property type="entry name" value="DIP1984-like"/>
    <property type="match status" value="1"/>
</dbReference>
<dbReference type="EMBL" id="CP009416">
    <property type="protein sequence ID" value="AJD92857.1"/>
    <property type="molecule type" value="Genomic_DNA"/>
</dbReference>
<organism evidence="2 3">
    <name type="scientific">Jeotgalibacillus malaysiensis</name>
    <dbReference type="NCBI Taxonomy" id="1508404"/>
    <lineage>
        <taxon>Bacteria</taxon>
        <taxon>Bacillati</taxon>
        <taxon>Bacillota</taxon>
        <taxon>Bacilli</taxon>
        <taxon>Bacillales</taxon>
        <taxon>Caryophanaceae</taxon>
        <taxon>Jeotgalibacillus</taxon>
    </lineage>
</organism>
<dbReference type="AlphaFoldDB" id="A0A0B5AVZ4"/>
<evidence type="ECO:0000313" key="2">
    <source>
        <dbReference type="EMBL" id="AJD92857.1"/>
    </source>
</evidence>
<keyword evidence="3" id="KW-1185">Reference proteome</keyword>
<reference evidence="2 3" key="1">
    <citation type="submission" date="2014-08" db="EMBL/GenBank/DDBJ databases">
        <title>Complete genome of a marine bacteria Jeotgalibacillus malaysiensis.</title>
        <authorList>
            <person name="Yaakop A.S."/>
            <person name="Chan K.-G."/>
            <person name="Goh K.M."/>
        </authorList>
    </citation>
    <scope>NUCLEOTIDE SEQUENCE [LARGE SCALE GENOMIC DNA]</scope>
    <source>
        <strain evidence="2 3">D5</strain>
    </source>
</reference>
<dbReference type="HOGENOM" id="CLU_119822_0_0_9"/>
<keyword evidence="1" id="KW-0175">Coiled coil</keyword>
<evidence type="ECO:0000313" key="3">
    <source>
        <dbReference type="Proteomes" id="UP000031449"/>
    </source>
</evidence>